<feature type="non-terminal residue" evidence="1">
    <location>
        <position position="166"/>
    </location>
</feature>
<evidence type="ECO:0008006" key="3">
    <source>
        <dbReference type="Google" id="ProtNLM"/>
    </source>
</evidence>
<proteinExistence type="predicted"/>
<dbReference type="OrthoDB" id="10265168at2759"/>
<sequence>FGHHPVYGFDSFRGIDEDWGTFDRFEFSTEGRVPRNLPPNAKLVVGWYNDTLPAFIQTHLNGNAKVQWLHLDCDTYGGHRLVLKLLEPFLVPGSLLIFDDILNYAGYEGYALQAFYEFVQETGWSFEVLVAPWRVEWTISEKSESLGQSFGGGSFAAPDISKAASG</sequence>
<dbReference type="PANTHER" id="PTHR40036:SF1">
    <property type="entry name" value="MACROCIN O-METHYLTRANSFERASE"/>
    <property type="match status" value="1"/>
</dbReference>
<keyword evidence="2" id="KW-1185">Reference proteome</keyword>
<dbReference type="InterPro" id="IPR008884">
    <property type="entry name" value="TylF_MeTrfase"/>
</dbReference>
<accession>A0A812QT64</accession>
<dbReference type="EMBL" id="CAJNIZ010017735">
    <property type="protein sequence ID" value="CAE7402503.1"/>
    <property type="molecule type" value="Genomic_DNA"/>
</dbReference>
<evidence type="ECO:0000313" key="2">
    <source>
        <dbReference type="Proteomes" id="UP000649617"/>
    </source>
</evidence>
<comment type="caution">
    <text evidence="1">The sequence shown here is derived from an EMBL/GenBank/DDBJ whole genome shotgun (WGS) entry which is preliminary data.</text>
</comment>
<reference evidence="1" key="1">
    <citation type="submission" date="2021-02" db="EMBL/GenBank/DDBJ databases">
        <authorList>
            <person name="Dougan E. K."/>
            <person name="Rhodes N."/>
            <person name="Thang M."/>
            <person name="Chan C."/>
        </authorList>
    </citation>
    <scope>NUCLEOTIDE SEQUENCE</scope>
</reference>
<dbReference type="PANTHER" id="PTHR40036">
    <property type="entry name" value="MACROCIN O-METHYLTRANSFERASE"/>
    <property type="match status" value="1"/>
</dbReference>
<dbReference type="Proteomes" id="UP000649617">
    <property type="component" value="Unassembled WGS sequence"/>
</dbReference>
<gene>
    <name evidence="1" type="ORF">SPIL2461_LOCUS9930</name>
</gene>
<dbReference type="InterPro" id="IPR029063">
    <property type="entry name" value="SAM-dependent_MTases_sf"/>
</dbReference>
<protein>
    <recommendedName>
        <fullName evidence="3">Macrocin O-methyltransferase</fullName>
    </recommendedName>
</protein>
<dbReference type="Gene3D" id="3.40.50.150">
    <property type="entry name" value="Vaccinia Virus protein VP39"/>
    <property type="match status" value="1"/>
</dbReference>
<evidence type="ECO:0000313" key="1">
    <source>
        <dbReference type="EMBL" id="CAE7402503.1"/>
    </source>
</evidence>
<organism evidence="1 2">
    <name type="scientific">Symbiodinium pilosum</name>
    <name type="common">Dinoflagellate</name>
    <dbReference type="NCBI Taxonomy" id="2952"/>
    <lineage>
        <taxon>Eukaryota</taxon>
        <taxon>Sar</taxon>
        <taxon>Alveolata</taxon>
        <taxon>Dinophyceae</taxon>
        <taxon>Suessiales</taxon>
        <taxon>Symbiodiniaceae</taxon>
        <taxon>Symbiodinium</taxon>
    </lineage>
</organism>
<name>A0A812QT64_SYMPI</name>
<dbReference type="Pfam" id="PF13578">
    <property type="entry name" value="Methyltransf_24"/>
    <property type="match status" value="1"/>
</dbReference>
<dbReference type="AlphaFoldDB" id="A0A812QT64"/>